<feature type="region of interest" description="Disordered" evidence="1">
    <location>
        <begin position="1"/>
        <end position="41"/>
    </location>
</feature>
<name>A0AAN8S415_POLSC</name>
<dbReference type="AlphaFoldDB" id="A0AAN8S415"/>
<feature type="compositionally biased region" description="Basic and acidic residues" evidence="1">
    <location>
        <begin position="1"/>
        <end position="21"/>
    </location>
</feature>
<dbReference type="EMBL" id="JAWJWE010000038">
    <property type="protein sequence ID" value="KAK6622865.1"/>
    <property type="molecule type" value="Genomic_DNA"/>
</dbReference>
<accession>A0AAN8S415</accession>
<reference evidence="2 3" key="1">
    <citation type="submission" date="2023-10" db="EMBL/GenBank/DDBJ databases">
        <title>Genomes of two closely related lineages of the louse Polyplax serrata with different host specificities.</title>
        <authorList>
            <person name="Martinu J."/>
            <person name="Tarabai H."/>
            <person name="Stefka J."/>
            <person name="Hypsa V."/>
        </authorList>
    </citation>
    <scope>NUCLEOTIDE SEQUENCE [LARGE SCALE GENOMIC DNA]</scope>
    <source>
        <strain evidence="2">HR10_N</strain>
    </source>
</reference>
<gene>
    <name evidence="2" type="ORF">RUM43_008716</name>
</gene>
<organism evidence="2 3">
    <name type="scientific">Polyplax serrata</name>
    <name type="common">Common mouse louse</name>
    <dbReference type="NCBI Taxonomy" id="468196"/>
    <lineage>
        <taxon>Eukaryota</taxon>
        <taxon>Metazoa</taxon>
        <taxon>Ecdysozoa</taxon>
        <taxon>Arthropoda</taxon>
        <taxon>Hexapoda</taxon>
        <taxon>Insecta</taxon>
        <taxon>Pterygota</taxon>
        <taxon>Neoptera</taxon>
        <taxon>Paraneoptera</taxon>
        <taxon>Psocodea</taxon>
        <taxon>Troctomorpha</taxon>
        <taxon>Phthiraptera</taxon>
        <taxon>Anoplura</taxon>
        <taxon>Polyplacidae</taxon>
        <taxon>Polyplax</taxon>
    </lineage>
</organism>
<sequence length="67" mass="7345">MGPTGDRERAQRGGRHQEKTRGSITVDTAGENDKNPPSRRRACWTDDILDKFEENVMAAGATSVSGR</sequence>
<comment type="caution">
    <text evidence="2">The sequence shown here is derived from an EMBL/GenBank/DDBJ whole genome shotgun (WGS) entry which is preliminary data.</text>
</comment>
<dbReference type="Proteomes" id="UP001372834">
    <property type="component" value="Unassembled WGS sequence"/>
</dbReference>
<protein>
    <submittedName>
        <fullName evidence="2">Uncharacterized protein</fullName>
    </submittedName>
</protein>
<proteinExistence type="predicted"/>
<evidence type="ECO:0000313" key="3">
    <source>
        <dbReference type="Proteomes" id="UP001372834"/>
    </source>
</evidence>
<evidence type="ECO:0000256" key="1">
    <source>
        <dbReference type="SAM" id="MobiDB-lite"/>
    </source>
</evidence>
<evidence type="ECO:0000313" key="2">
    <source>
        <dbReference type="EMBL" id="KAK6622865.1"/>
    </source>
</evidence>